<dbReference type="GO" id="GO:0005184">
    <property type="term" value="F:neuropeptide hormone activity"/>
    <property type="evidence" value="ECO:0007669"/>
    <property type="project" value="TreeGrafter"/>
</dbReference>
<evidence type="ECO:0000256" key="10">
    <source>
        <dbReference type="SAM" id="MobiDB-lite"/>
    </source>
</evidence>
<feature type="region of interest" description="Disordered" evidence="10">
    <location>
        <begin position="298"/>
        <end position="322"/>
    </location>
</feature>
<feature type="disulfide bond" evidence="9">
    <location>
        <begin position="349"/>
        <end position="356"/>
    </location>
</feature>
<feature type="domain" description="Agouti" evidence="11">
    <location>
        <begin position="326"/>
        <end position="365"/>
    </location>
</feature>
<keyword evidence="13" id="KW-1185">Reference proteome</keyword>
<organism evidence="12 13">
    <name type="scientific">Gambusia affinis</name>
    <name type="common">Western mosquitofish</name>
    <name type="synonym">Heterandria affinis</name>
    <dbReference type="NCBI Taxonomy" id="33528"/>
    <lineage>
        <taxon>Eukaryota</taxon>
        <taxon>Metazoa</taxon>
        <taxon>Chordata</taxon>
        <taxon>Craniata</taxon>
        <taxon>Vertebrata</taxon>
        <taxon>Euteleostomi</taxon>
        <taxon>Actinopterygii</taxon>
        <taxon>Neopterygii</taxon>
        <taxon>Teleostei</taxon>
        <taxon>Neoteleostei</taxon>
        <taxon>Acanthomorphata</taxon>
        <taxon>Ovalentaria</taxon>
        <taxon>Atherinomorphae</taxon>
        <taxon>Cyprinodontiformes</taxon>
        <taxon>Poeciliidae</taxon>
        <taxon>Poeciliinae</taxon>
        <taxon>Gambusia</taxon>
    </lineage>
</organism>
<dbReference type="PANTHER" id="PTHR16551:SF1">
    <property type="entry name" value="AGOUTI-SIGNALING PROTEIN"/>
    <property type="match status" value="1"/>
</dbReference>
<dbReference type="PANTHER" id="PTHR16551">
    <property type="entry name" value="AGOUTI RELATED"/>
    <property type="match status" value="1"/>
</dbReference>
<comment type="subcellular location">
    <subcellularLocation>
        <location evidence="1">Secreted</location>
    </subcellularLocation>
</comment>
<feature type="disulfide bond" evidence="9">
    <location>
        <begin position="326"/>
        <end position="341"/>
    </location>
</feature>
<dbReference type="AlphaFoldDB" id="A0A315UQ76"/>
<feature type="compositionally biased region" description="Basic residues" evidence="10">
    <location>
        <begin position="81"/>
        <end position="92"/>
    </location>
</feature>
<dbReference type="InterPro" id="IPR007733">
    <property type="entry name" value="Agouti"/>
</dbReference>
<keyword evidence="3" id="KW-0964">Secreted</keyword>
<dbReference type="GO" id="GO:0031779">
    <property type="term" value="F:melanocortin receptor binding"/>
    <property type="evidence" value="ECO:0007669"/>
    <property type="project" value="TreeGrafter"/>
</dbReference>
<protein>
    <recommendedName>
        <fullName evidence="2">Agouti-signaling protein</fullName>
    </recommendedName>
    <alternativeName>
        <fullName evidence="8">Agouti switch protein</fullName>
    </alternativeName>
</protein>
<feature type="region of interest" description="Disordered" evidence="10">
    <location>
        <begin position="39"/>
        <end position="150"/>
    </location>
</feature>
<evidence type="ECO:0000256" key="9">
    <source>
        <dbReference type="PROSITE-ProRule" id="PRU00494"/>
    </source>
</evidence>
<evidence type="ECO:0000256" key="8">
    <source>
        <dbReference type="ARBA" id="ARBA00033432"/>
    </source>
</evidence>
<evidence type="ECO:0000256" key="6">
    <source>
        <dbReference type="ARBA" id="ARBA00023157"/>
    </source>
</evidence>
<evidence type="ECO:0000256" key="3">
    <source>
        <dbReference type="ARBA" id="ARBA00022525"/>
    </source>
</evidence>
<gene>
    <name evidence="12" type="ORF">CCH79_00019214</name>
</gene>
<reference evidence="12 13" key="1">
    <citation type="journal article" date="2018" name="G3 (Bethesda)">
        <title>A High-Quality Reference Genome for the Invasive Mosquitofish Gambusia affinis Using a Chicago Library.</title>
        <authorList>
            <person name="Hoffberg S.L."/>
            <person name="Troendle N.J."/>
            <person name="Glenn T.C."/>
            <person name="Mahmud O."/>
            <person name="Louha S."/>
            <person name="Chalopin D."/>
            <person name="Bennetzen J.L."/>
            <person name="Mauricio R."/>
        </authorList>
    </citation>
    <scope>NUCLEOTIDE SEQUENCE [LARGE SCALE GENOMIC DNA]</scope>
    <source>
        <strain evidence="12">NE01/NJP1002.9</strain>
        <tissue evidence="12">Muscle</tissue>
    </source>
</reference>
<evidence type="ECO:0000256" key="7">
    <source>
        <dbReference type="ARBA" id="ARBA00023180"/>
    </source>
</evidence>
<dbReference type="InterPro" id="IPR027300">
    <property type="entry name" value="Agouti_dom"/>
</dbReference>
<feature type="disulfide bond" evidence="9">
    <location>
        <begin position="333"/>
        <end position="347"/>
    </location>
</feature>
<dbReference type="GO" id="GO:0032438">
    <property type="term" value="P:melanosome organization"/>
    <property type="evidence" value="ECO:0007669"/>
    <property type="project" value="TreeGrafter"/>
</dbReference>
<feature type="compositionally biased region" description="Basic residues" evidence="10">
    <location>
        <begin position="300"/>
        <end position="320"/>
    </location>
</feature>
<dbReference type="GO" id="GO:0005615">
    <property type="term" value="C:extracellular space"/>
    <property type="evidence" value="ECO:0007669"/>
    <property type="project" value="TreeGrafter"/>
</dbReference>
<dbReference type="Pfam" id="PF05039">
    <property type="entry name" value="Agouti"/>
    <property type="match status" value="1"/>
</dbReference>
<evidence type="ECO:0000256" key="4">
    <source>
        <dbReference type="ARBA" id="ARBA00022729"/>
    </source>
</evidence>
<name>A0A315UQ76_GAMAF</name>
<dbReference type="GO" id="GO:0009755">
    <property type="term" value="P:hormone-mediated signaling pathway"/>
    <property type="evidence" value="ECO:0007669"/>
    <property type="project" value="InterPro"/>
</dbReference>
<sequence>MSGSCWDVRPPDASLCGNQHGCLTDGSFYGEQRWSRLRAEPPSISSSCEAPTQGKVVQLNRNEAARKRRSERGENFDGRRISWRNKKRGKNLKRSEDSNQSRRGSRKENREGIRRAESAASRQAQDLQVGERPAFQDGAERPDADRRTAEVRIRIGPNRIRNWASAVLMTKRAAAATSAAALLTAALSFLLLRSLIRVWVGAAVTLGSPNEMSFTLLPVKALKNLFLRRDDNLSGDFLRTMQAFLPLGCCVLALTQCCLGSAHMIPDDRLSTNRVVASNALSHSLQVDPPPVVIVELNKPTKKKEKGKKQKKNKFARKRPPPPPDCVPLWGSCKAPGNVCCDFCAFCQCRLFKTVCLCRMGNPRC</sequence>
<feature type="disulfide bond" evidence="9">
    <location>
        <begin position="340"/>
        <end position="358"/>
    </location>
</feature>
<accession>A0A315UQ76</accession>
<dbReference type="STRING" id="33528.ENSGAFP00000030231"/>
<dbReference type="PROSITE" id="PS51150">
    <property type="entry name" value="AGOUTI_2"/>
    <property type="match status" value="1"/>
</dbReference>
<keyword evidence="7" id="KW-0325">Glycoprotein</keyword>
<dbReference type="EMBL" id="NHOQ01002915">
    <property type="protein sequence ID" value="PWA13858.1"/>
    <property type="molecule type" value="Genomic_DNA"/>
</dbReference>
<feature type="disulfide bond" evidence="9">
    <location>
        <begin position="344"/>
        <end position="365"/>
    </location>
</feature>
<evidence type="ECO:0000259" key="11">
    <source>
        <dbReference type="PROSITE" id="PS51150"/>
    </source>
</evidence>
<feature type="compositionally biased region" description="Basic and acidic residues" evidence="10">
    <location>
        <begin position="138"/>
        <end position="150"/>
    </location>
</feature>
<keyword evidence="4" id="KW-0732">Signal</keyword>
<dbReference type="Proteomes" id="UP000250572">
    <property type="component" value="Unassembled WGS sequence"/>
</dbReference>
<dbReference type="Gene3D" id="4.10.760.10">
    <property type="entry name" value="Agouti domain"/>
    <property type="match status" value="1"/>
</dbReference>
<evidence type="ECO:0000313" key="12">
    <source>
        <dbReference type="EMBL" id="PWA13858.1"/>
    </source>
</evidence>
<dbReference type="SUPFAM" id="SSF57055">
    <property type="entry name" value="Agouti-related protein"/>
    <property type="match status" value="1"/>
</dbReference>
<feature type="compositionally biased region" description="Basic and acidic residues" evidence="10">
    <location>
        <begin position="71"/>
        <end position="80"/>
    </location>
</feature>
<evidence type="ECO:0000256" key="5">
    <source>
        <dbReference type="ARBA" id="ARBA00022854"/>
    </source>
</evidence>
<comment type="caution">
    <text evidence="12">The sequence shown here is derived from an EMBL/GenBank/DDBJ whole genome shotgun (WGS) entry which is preliminary data.</text>
</comment>
<feature type="compositionally biased region" description="Basic and acidic residues" evidence="10">
    <location>
        <begin position="93"/>
        <end position="117"/>
    </location>
</feature>
<evidence type="ECO:0000256" key="2">
    <source>
        <dbReference type="ARBA" id="ARBA00017885"/>
    </source>
</evidence>
<dbReference type="SMART" id="SM00792">
    <property type="entry name" value="Agouti"/>
    <property type="match status" value="1"/>
</dbReference>
<evidence type="ECO:0000313" key="13">
    <source>
        <dbReference type="Proteomes" id="UP000250572"/>
    </source>
</evidence>
<proteinExistence type="predicted"/>
<evidence type="ECO:0000256" key="1">
    <source>
        <dbReference type="ARBA" id="ARBA00004613"/>
    </source>
</evidence>
<dbReference type="PROSITE" id="PS60024">
    <property type="entry name" value="AGOUTI_1"/>
    <property type="match status" value="1"/>
</dbReference>
<keyword evidence="6 9" id="KW-1015">Disulfide bond</keyword>
<keyword evidence="5" id="KW-0960">Knottin</keyword>
<dbReference type="InterPro" id="IPR036836">
    <property type="entry name" value="Agouti_dom_sf"/>
</dbReference>